<sequence>MKSLIIAEKSSVAADIAKSLGNFKKAGGYFERDDLIIIGAVGHLLGLKCPKDQDGDFPVIPTHFDLAPIAQTADKLEQIESLIARRDVGTIINCCDAGREGELIFRYIYSHAGTQKPIKRMWLQSMTPEAIRAGYADLKDGAQFDNLHDAAVCRSESDWLMGINGSRGLTWFNGIMNGGRDMVTAGRVQTPVVTIVADRENQILNFVPRSYWEVAGVFVAASGEYAAKWIDPAFIKGDDEDAREDRLFDQASAAPIAAACAGAAVESVTDQSEDDLKQPPKLFDLTTLQREANRKFGFTAAETLTIAQALYETHKVLTYPRTDAAVLPEDYLDTVVQVFEAFEGAFAPMARKALDNGYLKQSKRIFDDKKISDHFAIIPTGLQPFGLNGDEVKIYDLVARRFIAAFYPAALFKKTVRATVVKGYTFKSNGTVLVTPGWMEVNGREAGGDNELAFVAEGELPGVGSITSKASATKPPKRFTEDTLLGAMEGAGRYVEDEDQREALKAKGGLGTVATRASIIEGLIEETERKKPYLERDGKEILPTPKAMQLVPMLRQYGINELVTPATTGEWELRLREMEKGGYAKAKFMAEIKDVVLAIIAKLQSQGKASPQYAALKLDVPCPKCGGVVREESYNFSCACGFKVGRNICGRDITKAEVTGMLQNGKSTLLRGFTSAKSGKAFDAFLAYMKADDKLDFIFPQPGEHDGSCPKCKQGQLKTKTGASGPFWYCSRWNADPKCDATYKDDNGQPLVSAPIVCPKCKTGRLNLIPGKEKPFWSCSNYRNETAQCKGAYPDRGGVPDLNPPAKPFKPGMKKAA</sequence>
<dbReference type="PROSITE" id="PS00396">
    <property type="entry name" value="TOPO_IA_1"/>
    <property type="match status" value="1"/>
</dbReference>
<dbReference type="EMBL" id="PDOC01000023">
    <property type="protein sequence ID" value="PIL42634.1"/>
    <property type="molecule type" value="Genomic_DNA"/>
</dbReference>
<accession>A0A2G8T9G2</accession>
<dbReference type="Pfam" id="PF01131">
    <property type="entry name" value="Topoisom_bac"/>
    <property type="match status" value="1"/>
</dbReference>
<dbReference type="InterPro" id="IPR034144">
    <property type="entry name" value="TOPRIM_TopoIII"/>
</dbReference>
<dbReference type="PANTHER" id="PTHR11390:SF21">
    <property type="entry name" value="DNA TOPOISOMERASE 3-ALPHA"/>
    <property type="match status" value="1"/>
</dbReference>
<evidence type="ECO:0000313" key="15">
    <source>
        <dbReference type="Proteomes" id="UP000230390"/>
    </source>
</evidence>
<keyword evidence="4" id="KW-0799">Topoisomerase</keyword>
<evidence type="ECO:0000256" key="3">
    <source>
        <dbReference type="ARBA" id="ARBA00012891"/>
    </source>
</evidence>
<evidence type="ECO:0000259" key="13">
    <source>
        <dbReference type="PROSITE" id="PS52039"/>
    </source>
</evidence>
<dbReference type="CDD" id="cd00186">
    <property type="entry name" value="TOP1Ac"/>
    <property type="match status" value="1"/>
</dbReference>
<dbReference type="Pfam" id="PF01751">
    <property type="entry name" value="Toprim"/>
    <property type="match status" value="1"/>
</dbReference>
<dbReference type="InterPro" id="IPR003602">
    <property type="entry name" value="Topo_IA_DNA-bd_dom"/>
</dbReference>
<dbReference type="PRINTS" id="PR00417">
    <property type="entry name" value="PRTPISMRASEI"/>
</dbReference>
<dbReference type="SMART" id="SM00437">
    <property type="entry name" value="TOP1Ac"/>
    <property type="match status" value="1"/>
</dbReference>
<dbReference type="GO" id="GO:0003917">
    <property type="term" value="F:DNA topoisomerase type I (single strand cut, ATP-independent) activity"/>
    <property type="evidence" value="ECO:0007669"/>
    <property type="project" value="UniProtKB-EC"/>
</dbReference>
<dbReference type="GO" id="GO:0003677">
    <property type="term" value="F:DNA binding"/>
    <property type="evidence" value="ECO:0007669"/>
    <property type="project" value="UniProtKB-KW"/>
</dbReference>
<dbReference type="InterPro" id="IPR013497">
    <property type="entry name" value="Topo_IA_cen"/>
</dbReference>
<dbReference type="OrthoDB" id="9803554at2"/>
<keyword evidence="5" id="KW-0238">DNA-binding</keyword>
<protein>
    <recommendedName>
        <fullName evidence="3">DNA topoisomerase</fullName>
        <ecNumber evidence="3">5.6.2.1</ecNumber>
    </recommendedName>
    <alternativeName>
        <fullName evidence="10">Omega-protein</fullName>
    </alternativeName>
    <alternativeName>
        <fullName evidence="9">Relaxing enzyme</fullName>
    </alternativeName>
    <alternativeName>
        <fullName evidence="7">Swivelase</fullName>
    </alternativeName>
    <alternativeName>
        <fullName evidence="8">Untwisting enzyme</fullName>
    </alternativeName>
</protein>
<evidence type="ECO:0000256" key="7">
    <source>
        <dbReference type="ARBA" id="ARBA00030003"/>
    </source>
</evidence>
<organism evidence="14 15">
    <name type="scientific">Massilia eurypsychrophila</name>
    <dbReference type="NCBI Taxonomy" id="1485217"/>
    <lineage>
        <taxon>Bacteria</taxon>
        <taxon>Pseudomonadati</taxon>
        <taxon>Pseudomonadota</taxon>
        <taxon>Betaproteobacteria</taxon>
        <taxon>Burkholderiales</taxon>
        <taxon>Oxalobacteraceae</taxon>
        <taxon>Telluria group</taxon>
        <taxon>Massilia</taxon>
    </lineage>
</organism>
<dbReference type="Gene3D" id="1.10.460.10">
    <property type="entry name" value="Topoisomerase I, domain 2"/>
    <property type="match status" value="1"/>
</dbReference>
<keyword evidence="6 14" id="KW-0413">Isomerase</keyword>
<evidence type="ECO:0000256" key="6">
    <source>
        <dbReference type="ARBA" id="ARBA00023235"/>
    </source>
</evidence>
<evidence type="ECO:0000256" key="11">
    <source>
        <dbReference type="SAM" id="MobiDB-lite"/>
    </source>
</evidence>
<dbReference type="InterPro" id="IPR013824">
    <property type="entry name" value="Topo_IA_cen_sub1"/>
</dbReference>
<dbReference type="CDD" id="cd03362">
    <property type="entry name" value="TOPRIM_TopoIA_TopoIII"/>
    <property type="match status" value="1"/>
</dbReference>
<dbReference type="AlphaFoldDB" id="A0A2G8T9G2"/>
<evidence type="ECO:0000259" key="12">
    <source>
        <dbReference type="PROSITE" id="PS50880"/>
    </source>
</evidence>
<dbReference type="Pfam" id="PF13342">
    <property type="entry name" value="Toprim_Crpt"/>
    <property type="match status" value="1"/>
</dbReference>
<dbReference type="GO" id="GO:0043597">
    <property type="term" value="C:cytoplasmic replication fork"/>
    <property type="evidence" value="ECO:0007669"/>
    <property type="project" value="TreeGrafter"/>
</dbReference>
<dbReference type="RefSeq" id="WP_099792663.1">
    <property type="nucleotide sequence ID" value="NZ_JBHLYV010000088.1"/>
</dbReference>
<dbReference type="PANTHER" id="PTHR11390">
    <property type="entry name" value="PROKARYOTIC DNA TOPOISOMERASE"/>
    <property type="match status" value="1"/>
</dbReference>
<dbReference type="InterPro" id="IPR023406">
    <property type="entry name" value="Topo_IA_AS"/>
</dbReference>
<dbReference type="PROSITE" id="PS52039">
    <property type="entry name" value="TOPO_IA_2"/>
    <property type="match status" value="1"/>
</dbReference>
<dbReference type="EC" id="5.6.2.1" evidence="3"/>
<dbReference type="InterPro" id="IPR013826">
    <property type="entry name" value="Topo_IA_cen_sub3"/>
</dbReference>
<dbReference type="Gene3D" id="2.70.20.10">
    <property type="entry name" value="Topoisomerase I, domain 3"/>
    <property type="match status" value="1"/>
</dbReference>
<comment type="catalytic activity">
    <reaction evidence="1">
        <text>ATP-independent breakage of single-stranded DNA, followed by passage and rejoining.</text>
        <dbReference type="EC" id="5.6.2.1"/>
    </reaction>
</comment>
<feature type="domain" description="Toprim" evidence="12">
    <location>
        <begin position="2"/>
        <end position="127"/>
    </location>
</feature>
<dbReference type="InterPro" id="IPR013825">
    <property type="entry name" value="Topo_IA_cen_sub2"/>
</dbReference>
<dbReference type="Gene3D" id="3.30.65.10">
    <property type="entry name" value="Bacterial Topoisomerase I, domain 1"/>
    <property type="match status" value="1"/>
</dbReference>
<dbReference type="Gene3D" id="1.10.290.10">
    <property type="entry name" value="Topoisomerase I, domain 4"/>
    <property type="match status" value="1"/>
</dbReference>
<evidence type="ECO:0000256" key="2">
    <source>
        <dbReference type="ARBA" id="ARBA00009446"/>
    </source>
</evidence>
<comment type="similarity">
    <text evidence="2">Belongs to the type IA topoisomerase family.</text>
</comment>
<gene>
    <name evidence="14" type="ORF">CR105_23165</name>
</gene>
<dbReference type="GO" id="GO:0006310">
    <property type="term" value="P:DNA recombination"/>
    <property type="evidence" value="ECO:0007669"/>
    <property type="project" value="TreeGrafter"/>
</dbReference>
<dbReference type="InterPro" id="IPR006171">
    <property type="entry name" value="TOPRIM_dom"/>
</dbReference>
<dbReference type="PROSITE" id="PS50880">
    <property type="entry name" value="TOPRIM"/>
    <property type="match status" value="1"/>
</dbReference>
<dbReference type="SMART" id="SM00436">
    <property type="entry name" value="TOP1Bc"/>
    <property type="match status" value="1"/>
</dbReference>
<comment type="caution">
    <text evidence="14">The sequence shown here is derived from an EMBL/GenBank/DDBJ whole genome shotgun (WGS) entry which is preliminary data.</text>
</comment>
<proteinExistence type="inferred from homology"/>
<reference evidence="14 15" key="1">
    <citation type="submission" date="2017-10" db="EMBL/GenBank/DDBJ databases">
        <title>Massilia psychrophilum sp. nov., a novel purple-pigmented bacterium isolated from Tianshan glacier, Xinjiang Municipality, China.</title>
        <authorList>
            <person name="Wang H."/>
        </authorList>
    </citation>
    <scope>NUCLEOTIDE SEQUENCE [LARGE SCALE GENOMIC DNA]</scope>
    <source>
        <strain evidence="14 15">JCM 30074</strain>
    </source>
</reference>
<dbReference type="InterPro" id="IPR003601">
    <property type="entry name" value="Topo_IA_2"/>
</dbReference>
<feature type="domain" description="Topo IA-type catalytic" evidence="13">
    <location>
        <begin position="144"/>
        <end position="600"/>
    </location>
</feature>
<dbReference type="Gene3D" id="3.40.50.140">
    <property type="match status" value="1"/>
</dbReference>
<evidence type="ECO:0000256" key="8">
    <source>
        <dbReference type="ARBA" id="ARBA00031985"/>
    </source>
</evidence>
<dbReference type="SMART" id="SM00493">
    <property type="entry name" value="TOPRIM"/>
    <property type="match status" value="1"/>
</dbReference>
<feature type="region of interest" description="Disordered" evidence="11">
    <location>
        <begin position="793"/>
        <end position="817"/>
    </location>
</feature>
<evidence type="ECO:0000256" key="1">
    <source>
        <dbReference type="ARBA" id="ARBA00000213"/>
    </source>
</evidence>
<dbReference type="GO" id="GO:0006281">
    <property type="term" value="P:DNA repair"/>
    <property type="evidence" value="ECO:0007669"/>
    <property type="project" value="TreeGrafter"/>
</dbReference>
<evidence type="ECO:0000256" key="4">
    <source>
        <dbReference type="ARBA" id="ARBA00023029"/>
    </source>
</evidence>
<dbReference type="InterPro" id="IPR025589">
    <property type="entry name" value="Toprim_C_rpt"/>
</dbReference>
<dbReference type="InterPro" id="IPR000380">
    <property type="entry name" value="Topo_IA"/>
</dbReference>
<evidence type="ECO:0000256" key="9">
    <source>
        <dbReference type="ARBA" id="ARBA00032235"/>
    </source>
</evidence>
<evidence type="ECO:0000313" key="14">
    <source>
        <dbReference type="EMBL" id="PIL42634.1"/>
    </source>
</evidence>
<keyword evidence="15" id="KW-1185">Reference proteome</keyword>
<dbReference type="GO" id="GO:0006265">
    <property type="term" value="P:DNA topological change"/>
    <property type="evidence" value="ECO:0007669"/>
    <property type="project" value="InterPro"/>
</dbReference>
<name>A0A2G8T9G2_9BURK</name>
<evidence type="ECO:0000256" key="5">
    <source>
        <dbReference type="ARBA" id="ARBA00023125"/>
    </source>
</evidence>
<dbReference type="Proteomes" id="UP000230390">
    <property type="component" value="Unassembled WGS sequence"/>
</dbReference>
<evidence type="ECO:0000256" key="10">
    <source>
        <dbReference type="ARBA" id="ARBA00032877"/>
    </source>
</evidence>
<dbReference type="InterPro" id="IPR023405">
    <property type="entry name" value="Topo_IA_core_domain"/>
</dbReference>
<dbReference type="SUPFAM" id="SSF56712">
    <property type="entry name" value="Prokaryotic type I DNA topoisomerase"/>
    <property type="match status" value="1"/>
</dbReference>